<gene>
    <name evidence="3" type="ORF">LTRI10_LOCUS40661</name>
</gene>
<dbReference type="Proteomes" id="UP001497516">
    <property type="component" value="Chromosome 7"/>
</dbReference>
<name>A0AAV2FRB6_9ROSI</name>
<reference evidence="3 4" key="1">
    <citation type="submission" date="2024-04" db="EMBL/GenBank/DDBJ databases">
        <authorList>
            <person name="Fracassetti M."/>
        </authorList>
    </citation>
    <scope>NUCLEOTIDE SEQUENCE [LARGE SCALE GENOMIC DNA]</scope>
</reference>
<organism evidence="3 4">
    <name type="scientific">Linum trigynum</name>
    <dbReference type="NCBI Taxonomy" id="586398"/>
    <lineage>
        <taxon>Eukaryota</taxon>
        <taxon>Viridiplantae</taxon>
        <taxon>Streptophyta</taxon>
        <taxon>Embryophyta</taxon>
        <taxon>Tracheophyta</taxon>
        <taxon>Spermatophyta</taxon>
        <taxon>Magnoliopsida</taxon>
        <taxon>eudicotyledons</taxon>
        <taxon>Gunneridae</taxon>
        <taxon>Pentapetalae</taxon>
        <taxon>rosids</taxon>
        <taxon>fabids</taxon>
        <taxon>Malpighiales</taxon>
        <taxon>Linaceae</taxon>
        <taxon>Linum</taxon>
    </lineage>
</organism>
<feature type="domain" description="CCHC-type" evidence="2">
    <location>
        <begin position="48"/>
        <end position="63"/>
    </location>
</feature>
<dbReference type="InterPro" id="IPR040256">
    <property type="entry name" value="At4g02000-like"/>
</dbReference>
<dbReference type="GO" id="GO:0008270">
    <property type="term" value="F:zinc ion binding"/>
    <property type="evidence" value="ECO:0007669"/>
    <property type="project" value="UniProtKB-KW"/>
</dbReference>
<sequence>MDEATRLAIRGHFARICVEVNLAKPLICKYRLERRTRRVEYEGLHKVCFTCGLYGHEQETCPKKTVEIPTEEDFRTVHIPTQKVIIE</sequence>
<keyword evidence="1" id="KW-0862">Zinc</keyword>
<accession>A0AAV2FRB6</accession>
<keyword evidence="1" id="KW-0863">Zinc-finger</keyword>
<protein>
    <recommendedName>
        <fullName evidence="2">CCHC-type domain-containing protein</fullName>
    </recommendedName>
</protein>
<dbReference type="InterPro" id="IPR001878">
    <property type="entry name" value="Znf_CCHC"/>
</dbReference>
<keyword evidence="1" id="KW-0479">Metal-binding</keyword>
<evidence type="ECO:0000256" key="1">
    <source>
        <dbReference type="PROSITE-ProRule" id="PRU00047"/>
    </source>
</evidence>
<dbReference type="InterPro" id="IPR036875">
    <property type="entry name" value="Znf_CCHC_sf"/>
</dbReference>
<dbReference type="PANTHER" id="PTHR31286">
    <property type="entry name" value="GLYCINE-RICH CELL WALL STRUCTURAL PROTEIN 1.8-LIKE"/>
    <property type="match status" value="1"/>
</dbReference>
<keyword evidence="4" id="KW-1185">Reference proteome</keyword>
<dbReference type="EMBL" id="OZ034820">
    <property type="protein sequence ID" value="CAL1400542.1"/>
    <property type="molecule type" value="Genomic_DNA"/>
</dbReference>
<dbReference type="AlphaFoldDB" id="A0AAV2FRB6"/>
<dbReference type="PROSITE" id="PS50158">
    <property type="entry name" value="ZF_CCHC"/>
    <property type="match status" value="1"/>
</dbReference>
<evidence type="ECO:0000313" key="3">
    <source>
        <dbReference type="EMBL" id="CAL1400542.1"/>
    </source>
</evidence>
<evidence type="ECO:0000259" key="2">
    <source>
        <dbReference type="PROSITE" id="PS50158"/>
    </source>
</evidence>
<dbReference type="GO" id="GO:0003676">
    <property type="term" value="F:nucleic acid binding"/>
    <property type="evidence" value="ECO:0007669"/>
    <property type="project" value="InterPro"/>
</dbReference>
<proteinExistence type="predicted"/>
<dbReference type="SUPFAM" id="SSF57756">
    <property type="entry name" value="Retrovirus zinc finger-like domains"/>
    <property type="match status" value="1"/>
</dbReference>
<dbReference type="PANTHER" id="PTHR31286:SF99">
    <property type="entry name" value="DUF4283 DOMAIN-CONTAINING PROTEIN"/>
    <property type="match status" value="1"/>
</dbReference>
<dbReference type="Gene3D" id="4.10.60.10">
    <property type="entry name" value="Zinc finger, CCHC-type"/>
    <property type="match status" value="1"/>
</dbReference>
<evidence type="ECO:0000313" key="4">
    <source>
        <dbReference type="Proteomes" id="UP001497516"/>
    </source>
</evidence>